<reference evidence="3" key="1">
    <citation type="journal article" date="2019" name="Int. J. Syst. Evol. Microbiol.">
        <title>The Global Catalogue of Microorganisms (GCM) 10K type strain sequencing project: providing services to taxonomists for standard genome sequencing and annotation.</title>
        <authorList>
            <consortium name="The Broad Institute Genomics Platform"/>
            <consortium name="The Broad Institute Genome Sequencing Center for Infectious Disease"/>
            <person name="Wu L."/>
            <person name="Ma J."/>
        </authorList>
    </citation>
    <scope>NUCLEOTIDE SEQUENCE [LARGE SCALE GENOMIC DNA]</scope>
    <source>
        <strain evidence="3">JCM 6305</strain>
    </source>
</reference>
<gene>
    <name evidence="2" type="ORF">GCM10010405_36400</name>
</gene>
<evidence type="ECO:0000313" key="2">
    <source>
        <dbReference type="EMBL" id="GAA2449663.1"/>
    </source>
</evidence>
<accession>A0ABP5XCT4</accession>
<dbReference type="EMBL" id="BAAASZ010000026">
    <property type="protein sequence ID" value="GAA2449663.1"/>
    <property type="molecule type" value="Genomic_DNA"/>
</dbReference>
<comment type="caution">
    <text evidence="2">The sequence shown here is derived from an EMBL/GenBank/DDBJ whole genome shotgun (WGS) entry which is preliminary data.</text>
</comment>
<dbReference type="Proteomes" id="UP001501638">
    <property type="component" value="Unassembled WGS sequence"/>
</dbReference>
<feature type="region of interest" description="Disordered" evidence="1">
    <location>
        <begin position="1"/>
        <end position="26"/>
    </location>
</feature>
<keyword evidence="3" id="KW-1185">Reference proteome</keyword>
<sequence length="107" mass="11394">MVFQDWNDLDPHGTATEAARRLGPPSPTWTRLSKYGVAIRGDESVYGLLMPEHGRSAVERTEGPGVEGSPNSGRVAPVALGSALMDLPYLGVGFPTCWRVTASPGRS</sequence>
<organism evidence="2 3">
    <name type="scientific">Streptomyces macrosporus</name>
    <dbReference type="NCBI Taxonomy" id="44032"/>
    <lineage>
        <taxon>Bacteria</taxon>
        <taxon>Bacillati</taxon>
        <taxon>Actinomycetota</taxon>
        <taxon>Actinomycetes</taxon>
        <taxon>Kitasatosporales</taxon>
        <taxon>Streptomycetaceae</taxon>
        <taxon>Streptomyces</taxon>
    </lineage>
</organism>
<protein>
    <submittedName>
        <fullName evidence="2">Uncharacterized protein</fullName>
    </submittedName>
</protein>
<proteinExistence type="predicted"/>
<name>A0ABP5XCT4_9ACTN</name>
<evidence type="ECO:0000256" key="1">
    <source>
        <dbReference type="SAM" id="MobiDB-lite"/>
    </source>
</evidence>
<evidence type="ECO:0000313" key="3">
    <source>
        <dbReference type="Proteomes" id="UP001501638"/>
    </source>
</evidence>